<accession>A0A1E1LM94</accession>
<gene>
    <name evidence="1" type="ORF">RCO7_15101</name>
</gene>
<dbReference type="InParanoid" id="A0A1E1LM94"/>
<evidence type="ECO:0000313" key="1">
    <source>
        <dbReference type="EMBL" id="CZT10939.1"/>
    </source>
</evidence>
<proteinExistence type="predicted"/>
<keyword evidence="2" id="KW-1185">Reference proteome</keyword>
<sequence length="47" mass="5037">MASLTRNIPGVCLRKALISIDPAEDQPVSKPLVKTIIAAISVFIAKF</sequence>
<name>A0A1E1LM94_9HELO</name>
<evidence type="ECO:0000313" key="2">
    <source>
        <dbReference type="Proteomes" id="UP000178129"/>
    </source>
</evidence>
<dbReference type="EMBL" id="FJUW01000059">
    <property type="protein sequence ID" value="CZT10939.1"/>
    <property type="molecule type" value="Genomic_DNA"/>
</dbReference>
<organism evidence="1 2">
    <name type="scientific">Rhynchosporium graminicola</name>
    <dbReference type="NCBI Taxonomy" id="2792576"/>
    <lineage>
        <taxon>Eukaryota</taxon>
        <taxon>Fungi</taxon>
        <taxon>Dikarya</taxon>
        <taxon>Ascomycota</taxon>
        <taxon>Pezizomycotina</taxon>
        <taxon>Leotiomycetes</taxon>
        <taxon>Helotiales</taxon>
        <taxon>Ploettnerulaceae</taxon>
        <taxon>Rhynchosporium</taxon>
    </lineage>
</organism>
<dbReference type="AlphaFoldDB" id="A0A1E1LM94"/>
<reference evidence="2" key="1">
    <citation type="submission" date="2016-03" db="EMBL/GenBank/DDBJ databases">
        <authorList>
            <person name="Ploux O."/>
        </authorList>
    </citation>
    <scope>NUCLEOTIDE SEQUENCE [LARGE SCALE GENOMIC DNA]</scope>
    <source>
        <strain evidence="2">UK7</strain>
    </source>
</reference>
<comment type="caution">
    <text evidence="1">The sequence shown here is derived from an EMBL/GenBank/DDBJ whole genome shotgun (WGS) entry which is preliminary data.</text>
</comment>
<protein>
    <submittedName>
        <fullName evidence="1">Uncharacterized protein</fullName>
    </submittedName>
</protein>
<dbReference type="Proteomes" id="UP000178129">
    <property type="component" value="Unassembled WGS sequence"/>
</dbReference>